<evidence type="ECO:0000256" key="10">
    <source>
        <dbReference type="RuleBase" id="RU367009"/>
    </source>
</evidence>
<organism evidence="11 12">
    <name type="scientific">Neocallimastix californiae</name>
    <dbReference type="NCBI Taxonomy" id="1754190"/>
    <lineage>
        <taxon>Eukaryota</taxon>
        <taxon>Fungi</taxon>
        <taxon>Fungi incertae sedis</taxon>
        <taxon>Chytridiomycota</taxon>
        <taxon>Chytridiomycota incertae sedis</taxon>
        <taxon>Neocallimastigomycetes</taxon>
        <taxon>Neocallimastigales</taxon>
        <taxon>Neocallimastigaceae</taxon>
        <taxon>Neocallimastix</taxon>
    </lineage>
</organism>
<keyword evidence="8 10" id="KW-0456">Lyase</keyword>
<dbReference type="GO" id="GO:0030570">
    <property type="term" value="F:pectate lyase activity"/>
    <property type="evidence" value="ECO:0007669"/>
    <property type="project" value="UniProtKB-UniRule"/>
</dbReference>
<keyword evidence="5 10" id="KW-0964">Secreted</keyword>
<comment type="catalytic activity">
    <reaction evidence="1 10">
        <text>Eliminative cleavage of (1-&gt;4)-alpha-D-galacturonan to give oligosaccharides with 4-deoxy-alpha-D-galact-4-enuronosyl groups at their non-reducing ends.</text>
        <dbReference type="EC" id="4.2.2.2"/>
    </reaction>
</comment>
<comment type="function">
    <text evidence="9 10">Pectinolytic enzyme consist of four classes of enzymes: pectin lyase, polygalacturonase, pectin methylesterase and rhamnogalacturonase. Among pectinolytic enzymes, pectin lyase is the most important in depolymerization of pectin, since it cleaves internal glycosidic bonds of highly methylated pectins. Favors pectate, the anion, over pectin, the methyl ester.</text>
</comment>
<evidence type="ECO:0000313" key="12">
    <source>
        <dbReference type="Proteomes" id="UP000193920"/>
    </source>
</evidence>
<dbReference type="PANTHER" id="PTHR33407:SF9">
    <property type="entry name" value="PECTATE LYASE F-RELATED"/>
    <property type="match status" value="1"/>
</dbReference>
<dbReference type="Proteomes" id="UP000193920">
    <property type="component" value="Unassembled WGS sequence"/>
</dbReference>
<accession>A0A1Y2BNA3</accession>
<feature type="signal peptide" evidence="10">
    <location>
        <begin position="1"/>
        <end position="18"/>
    </location>
</feature>
<proteinExistence type="inferred from homology"/>
<dbReference type="SUPFAM" id="SSF51126">
    <property type="entry name" value="Pectin lyase-like"/>
    <property type="match status" value="1"/>
</dbReference>
<evidence type="ECO:0000256" key="5">
    <source>
        <dbReference type="ARBA" id="ARBA00022525"/>
    </source>
</evidence>
<protein>
    <recommendedName>
        <fullName evidence="10">Pectate lyase</fullName>
        <ecNumber evidence="10">4.2.2.2</ecNumber>
    </recommendedName>
</protein>
<evidence type="ECO:0000256" key="4">
    <source>
        <dbReference type="ARBA" id="ARBA00006463"/>
    </source>
</evidence>
<dbReference type="EMBL" id="MCOG01000150">
    <property type="protein sequence ID" value="ORY36067.1"/>
    <property type="molecule type" value="Genomic_DNA"/>
</dbReference>
<reference evidence="11 12" key="1">
    <citation type="submission" date="2016-08" db="EMBL/GenBank/DDBJ databases">
        <title>A Parts List for Fungal Cellulosomes Revealed by Comparative Genomics.</title>
        <authorList>
            <consortium name="DOE Joint Genome Institute"/>
            <person name="Haitjema C.H."/>
            <person name="Gilmore S.P."/>
            <person name="Henske J.K."/>
            <person name="Solomon K.V."/>
            <person name="De Groot R."/>
            <person name="Kuo A."/>
            <person name="Mondo S.J."/>
            <person name="Salamov A.A."/>
            <person name="Labutti K."/>
            <person name="Zhao Z."/>
            <person name="Chiniquy J."/>
            <person name="Barry K."/>
            <person name="Brewer H.M."/>
            <person name="Purvine S.O."/>
            <person name="Wright A.T."/>
            <person name="Boxma B."/>
            <person name="Van Alen T."/>
            <person name="Hackstein J.H."/>
            <person name="Baker S.E."/>
            <person name="Grigoriev I.V."/>
            <person name="O'Malley M.A."/>
        </authorList>
    </citation>
    <scope>NUCLEOTIDE SEQUENCE [LARGE SCALE GENOMIC DNA]</scope>
    <source>
        <strain evidence="11 12">G1</strain>
    </source>
</reference>
<dbReference type="GO" id="GO:0005576">
    <property type="term" value="C:extracellular region"/>
    <property type="evidence" value="ECO:0007669"/>
    <property type="project" value="UniProtKB-SubCell"/>
</dbReference>
<evidence type="ECO:0000256" key="1">
    <source>
        <dbReference type="ARBA" id="ARBA00000695"/>
    </source>
</evidence>
<evidence type="ECO:0000256" key="2">
    <source>
        <dbReference type="ARBA" id="ARBA00001913"/>
    </source>
</evidence>
<evidence type="ECO:0000313" key="11">
    <source>
        <dbReference type="EMBL" id="ORY36067.1"/>
    </source>
</evidence>
<dbReference type="STRING" id="1754190.A0A1Y2BNA3"/>
<evidence type="ECO:0000256" key="3">
    <source>
        <dbReference type="ARBA" id="ARBA00004613"/>
    </source>
</evidence>
<keyword evidence="6 10" id="KW-0732">Signal</keyword>
<comment type="similarity">
    <text evidence="4 10">Belongs to the polysaccharide lyase 3 family.</text>
</comment>
<gene>
    <name evidence="11" type="ORF">LY90DRAFT_673118</name>
</gene>
<dbReference type="InterPro" id="IPR004898">
    <property type="entry name" value="Pectate_lyase_PlyH/PlyE-like"/>
</dbReference>
<evidence type="ECO:0000256" key="6">
    <source>
        <dbReference type="ARBA" id="ARBA00022729"/>
    </source>
</evidence>
<name>A0A1Y2BNA3_9FUNG</name>
<dbReference type="EC" id="4.2.2.2" evidence="10"/>
<evidence type="ECO:0000256" key="9">
    <source>
        <dbReference type="ARBA" id="ARBA00025679"/>
    </source>
</evidence>
<comment type="cofactor">
    <cofactor evidence="2 10">
        <name>Ca(2+)</name>
        <dbReference type="ChEBI" id="CHEBI:29108"/>
    </cofactor>
</comment>
<dbReference type="PANTHER" id="PTHR33407">
    <property type="entry name" value="PECTATE LYASE F-RELATED"/>
    <property type="match status" value="1"/>
</dbReference>
<feature type="chain" id="PRO_5025095046" description="Pectate lyase" evidence="10">
    <location>
        <begin position="19"/>
        <end position="271"/>
    </location>
</feature>
<dbReference type="Gene3D" id="2.160.20.10">
    <property type="entry name" value="Single-stranded right-handed beta-helix, Pectin lyase-like"/>
    <property type="match status" value="1"/>
</dbReference>
<comment type="caution">
    <text evidence="11">The sequence shown here is derived from an EMBL/GenBank/DDBJ whole genome shotgun (WGS) entry which is preliminary data.</text>
</comment>
<comment type="subcellular location">
    <subcellularLocation>
        <location evidence="3 10">Secreted</location>
    </subcellularLocation>
</comment>
<evidence type="ECO:0000256" key="7">
    <source>
        <dbReference type="ARBA" id="ARBA00022837"/>
    </source>
</evidence>
<dbReference type="InterPro" id="IPR011050">
    <property type="entry name" value="Pectin_lyase_fold/virulence"/>
</dbReference>
<keyword evidence="7 10" id="KW-0106">Calcium</keyword>
<sequence>MKLSGILSCLVIASLAIAAPLEENSVLEKRASWPTPKKTISNKAPIYVKAGQTFDGFKKNNNQWVRYDRGQKGLGDCTKIEGGTKDAVFILEKGATLKNVILGANSKEHVHCISDGCTVENVWWEDVCEDALTFEKSTNPNAKFYVKGGGAKNGSDKIIQHNSAGTVYISNFDVRNSGKLYRACGNCKSGYQGKRAVVMTNVTATNVNTLVGINKNFGDTATLKNVKINKGHVCQLFQGNKNGKEPTKLERKCESNNISSCNTRISNNSSN</sequence>
<dbReference type="OrthoDB" id="441042at2759"/>
<evidence type="ECO:0000256" key="8">
    <source>
        <dbReference type="ARBA" id="ARBA00023239"/>
    </source>
</evidence>
<dbReference type="InterPro" id="IPR012334">
    <property type="entry name" value="Pectin_lyas_fold"/>
</dbReference>
<dbReference type="GO" id="GO:0045490">
    <property type="term" value="P:pectin catabolic process"/>
    <property type="evidence" value="ECO:0007669"/>
    <property type="project" value="TreeGrafter"/>
</dbReference>
<keyword evidence="12" id="KW-1185">Reference proteome</keyword>
<dbReference type="AlphaFoldDB" id="A0A1Y2BNA3"/>
<dbReference type="Pfam" id="PF03211">
    <property type="entry name" value="Pectate_lyase"/>
    <property type="match status" value="1"/>
</dbReference>